<name>A0A8B8CAK3_CRAVI</name>
<dbReference type="Pfam" id="PF05485">
    <property type="entry name" value="THAP"/>
    <property type="match status" value="1"/>
</dbReference>
<evidence type="ECO:0000313" key="15">
    <source>
        <dbReference type="Proteomes" id="UP000694844"/>
    </source>
</evidence>
<dbReference type="SMART" id="SM00692">
    <property type="entry name" value="DM3"/>
    <property type="match status" value="1"/>
</dbReference>
<dbReference type="SMART" id="SM00980">
    <property type="entry name" value="THAP"/>
    <property type="match status" value="1"/>
</dbReference>
<evidence type="ECO:0000313" key="16">
    <source>
        <dbReference type="RefSeq" id="XP_022312169.1"/>
    </source>
</evidence>
<dbReference type="KEGG" id="cvn:111117364"/>
<evidence type="ECO:0000256" key="11">
    <source>
        <dbReference type="ARBA" id="ARBA00023306"/>
    </source>
</evidence>
<dbReference type="GO" id="GO:0043565">
    <property type="term" value="F:sequence-specific DNA binding"/>
    <property type="evidence" value="ECO:0007669"/>
    <property type="project" value="InterPro"/>
</dbReference>
<keyword evidence="7" id="KW-0175">Coiled coil</keyword>
<proteinExistence type="inferred from homology"/>
<keyword evidence="3" id="KW-0479">Metal-binding</keyword>
<evidence type="ECO:0000256" key="5">
    <source>
        <dbReference type="ARBA" id="ARBA00022833"/>
    </source>
</evidence>
<keyword evidence="9" id="KW-0804">Transcription</keyword>
<evidence type="ECO:0000256" key="8">
    <source>
        <dbReference type="ARBA" id="ARBA00023125"/>
    </source>
</evidence>
<feature type="region of interest" description="Disordered" evidence="13">
    <location>
        <begin position="847"/>
        <end position="874"/>
    </location>
</feature>
<evidence type="ECO:0000256" key="9">
    <source>
        <dbReference type="ARBA" id="ARBA00023163"/>
    </source>
</evidence>
<feature type="domain" description="THAP-type" evidence="14">
    <location>
        <begin position="506"/>
        <end position="592"/>
    </location>
</feature>
<protein>
    <submittedName>
        <fullName evidence="16">Uncharacterized protein LOC111117364 isoform X1</fullName>
    </submittedName>
</protein>
<feature type="compositionally biased region" description="Basic and acidic residues" evidence="13">
    <location>
        <begin position="348"/>
        <end position="371"/>
    </location>
</feature>
<dbReference type="GO" id="GO:0005654">
    <property type="term" value="C:nucleoplasm"/>
    <property type="evidence" value="ECO:0007669"/>
    <property type="project" value="UniProtKB-SubCell"/>
</dbReference>
<keyword evidence="6" id="KW-0805">Transcription regulation</keyword>
<gene>
    <name evidence="16" type="primary">LOC111117364</name>
</gene>
<dbReference type="OrthoDB" id="6170188at2759"/>
<dbReference type="GO" id="GO:0008270">
    <property type="term" value="F:zinc ion binding"/>
    <property type="evidence" value="ECO:0007669"/>
    <property type="project" value="UniProtKB-KW"/>
</dbReference>
<feature type="compositionally biased region" description="Low complexity" evidence="13">
    <location>
        <begin position="620"/>
        <end position="636"/>
    </location>
</feature>
<dbReference type="Proteomes" id="UP000694844">
    <property type="component" value="Chromosome 10"/>
</dbReference>
<dbReference type="PANTHER" id="PTHR46600:SF1">
    <property type="entry name" value="THAP DOMAIN-CONTAINING PROTEIN 1"/>
    <property type="match status" value="1"/>
</dbReference>
<accession>A0A8B8CAK3</accession>
<evidence type="ECO:0000256" key="4">
    <source>
        <dbReference type="ARBA" id="ARBA00022771"/>
    </source>
</evidence>
<evidence type="ECO:0000259" key="14">
    <source>
        <dbReference type="PROSITE" id="PS50950"/>
    </source>
</evidence>
<keyword evidence="8 12" id="KW-0238">DNA-binding</keyword>
<evidence type="ECO:0000256" key="7">
    <source>
        <dbReference type="ARBA" id="ARBA00023054"/>
    </source>
</evidence>
<keyword evidence="15" id="KW-1185">Reference proteome</keyword>
<evidence type="ECO:0000256" key="13">
    <source>
        <dbReference type="SAM" id="MobiDB-lite"/>
    </source>
</evidence>
<keyword evidence="5" id="KW-0862">Zinc</keyword>
<keyword evidence="10" id="KW-0539">Nucleus</keyword>
<dbReference type="RefSeq" id="XP_022312169.1">
    <property type="nucleotide sequence ID" value="XM_022456461.1"/>
</dbReference>
<feature type="compositionally biased region" description="Acidic residues" evidence="13">
    <location>
        <begin position="388"/>
        <end position="397"/>
    </location>
</feature>
<evidence type="ECO:0000256" key="6">
    <source>
        <dbReference type="ARBA" id="ARBA00023015"/>
    </source>
</evidence>
<dbReference type="AlphaFoldDB" id="A0A8B8CAK3"/>
<evidence type="ECO:0000256" key="1">
    <source>
        <dbReference type="ARBA" id="ARBA00004642"/>
    </source>
</evidence>
<dbReference type="InterPro" id="IPR006612">
    <property type="entry name" value="THAP_Znf"/>
</dbReference>
<feature type="compositionally biased region" description="Basic and acidic residues" evidence="13">
    <location>
        <begin position="403"/>
        <end position="414"/>
    </location>
</feature>
<comment type="similarity">
    <text evidence="2">Belongs to the THAP1 family.</text>
</comment>
<sequence length="874" mass="97519">MNEYRIFLTGEVAGAWKRLVGRFYWLHDNQIIEHLLEIHNVYCKHVCLLDLSNETQTSRLTGNKEKPDLIPSATISTESGLASRLHGIGSTESVTRPTDPNKGQPPEQSMVIKEEPEAMEFTESENIRNESLLPLNPSTRDPGGGGISSVGELTPSSKSSLPVIVNVASLANVGGQEVTPLVQSLGLEVTPRIQQPVMQDLGVNLYSQGQKVLWIVKNAQSSVQPLNPHCIQSVNQNDAQILNQRTAHLVSQNSVQIGNPNSIQSVTQQNTAKVVNPNITQLLNQSSAHLVNQNTANSVQTVNPSSIQLMNQNSTQLVKQYSAQAVNLNNAQLLNQRSAHLGNPNSSHEAENLSEKVDQEHGRNQERKESVSRNSAEEDEGPSTSVVDDSETDDEFSEGQKIAFEHFDDWHNSESDEEESSESENETKPDINDLPQLEMAPATGWKKTSRFVRTTAAEVNKLFEARQRPATKKNTKWGCKIFQDKESSTTVVIETMDSSVACSVTTPYYRCCVPMCNNDSRLNTSGQVTFHDFPTDKTKRKEWIQKIQRDKEADFHISSSTAVCSAHFLPAEIGTSSTGLKQLKPGSVPSLFPWNPVVKLVRPSMEMAPANTGRQRNDLTTDTGTSQGSSYSTPSPSHKRMENRMYQKLACNNEEYSHYCSPAMQQNSTYHETRGISKSCDYKCICCARLHVGNPCSCNVSTTTISTQTEQDVPRGLNADWFWKRGTYEHSVLQKRIREVVHKYQVSGPRDIAWETATSEVMTFFSQSMPQTQEIRRKLQERMKKALDWIRYYGKKQVEAQNQKISVHSLMRGSKTPRAASPACLIYENESGASDCSTDKLDQPIPALPCSESDDGEVSFPSLVKRRKRKKKIR</sequence>
<dbReference type="SUPFAM" id="SSF57716">
    <property type="entry name" value="Glucocorticoid receptor-like (DNA-binding domain)"/>
    <property type="match status" value="1"/>
</dbReference>
<dbReference type="PROSITE" id="PS50950">
    <property type="entry name" value="ZF_THAP"/>
    <property type="match status" value="1"/>
</dbReference>
<feature type="region of interest" description="Disordered" evidence="13">
    <location>
        <begin position="338"/>
        <end position="446"/>
    </location>
</feature>
<comment type="subcellular location">
    <subcellularLocation>
        <location evidence="1">Nucleus</location>
        <location evidence="1">Nucleoplasm</location>
    </subcellularLocation>
</comment>
<evidence type="ECO:0000256" key="12">
    <source>
        <dbReference type="PROSITE-ProRule" id="PRU00309"/>
    </source>
</evidence>
<dbReference type="GeneID" id="111117364"/>
<feature type="compositionally biased region" description="Acidic residues" evidence="13">
    <location>
        <begin position="415"/>
        <end position="424"/>
    </location>
</feature>
<feature type="region of interest" description="Disordered" evidence="13">
    <location>
        <begin position="88"/>
        <end position="108"/>
    </location>
</feature>
<evidence type="ECO:0000256" key="10">
    <source>
        <dbReference type="ARBA" id="ARBA00023242"/>
    </source>
</evidence>
<dbReference type="PANTHER" id="PTHR46600">
    <property type="entry name" value="THAP DOMAIN-CONTAINING"/>
    <property type="match status" value="1"/>
</dbReference>
<reference evidence="16" key="1">
    <citation type="submission" date="2025-08" db="UniProtKB">
        <authorList>
            <consortium name="RefSeq"/>
        </authorList>
    </citation>
    <scope>IDENTIFICATION</scope>
    <source>
        <tissue evidence="16">Whole sample</tissue>
    </source>
</reference>
<evidence type="ECO:0000256" key="2">
    <source>
        <dbReference type="ARBA" id="ARBA00006177"/>
    </source>
</evidence>
<keyword evidence="11" id="KW-0131">Cell cycle</keyword>
<dbReference type="InterPro" id="IPR026516">
    <property type="entry name" value="THAP1/10"/>
</dbReference>
<feature type="compositionally biased region" description="Basic residues" evidence="13">
    <location>
        <begin position="864"/>
        <end position="874"/>
    </location>
</feature>
<keyword evidence="4 12" id="KW-0863">Zinc-finger</keyword>
<organism evidence="15 16">
    <name type="scientific">Crassostrea virginica</name>
    <name type="common">Eastern oyster</name>
    <dbReference type="NCBI Taxonomy" id="6565"/>
    <lineage>
        <taxon>Eukaryota</taxon>
        <taxon>Metazoa</taxon>
        <taxon>Spiralia</taxon>
        <taxon>Lophotrochozoa</taxon>
        <taxon>Mollusca</taxon>
        <taxon>Bivalvia</taxon>
        <taxon>Autobranchia</taxon>
        <taxon>Pteriomorphia</taxon>
        <taxon>Ostreida</taxon>
        <taxon>Ostreoidea</taxon>
        <taxon>Ostreidae</taxon>
        <taxon>Crassostrea</taxon>
    </lineage>
</organism>
<feature type="region of interest" description="Disordered" evidence="13">
    <location>
        <begin position="608"/>
        <end position="641"/>
    </location>
</feature>
<dbReference type="Gene3D" id="6.20.210.20">
    <property type="entry name" value="THAP domain"/>
    <property type="match status" value="1"/>
</dbReference>
<evidence type="ECO:0000256" key="3">
    <source>
        <dbReference type="ARBA" id="ARBA00022723"/>
    </source>
</evidence>
<dbReference type="InterPro" id="IPR038441">
    <property type="entry name" value="THAP_Znf_sf"/>
</dbReference>